<dbReference type="PROSITE" id="PS50011">
    <property type="entry name" value="PROTEIN_KINASE_DOM"/>
    <property type="match status" value="1"/>
</dbReference>
<evidence type="ECO:0000256" key="2">
    <source>
        <dbReference type="ARBA" id="ARBA00022840"/>
    </source>
</evidence>
<gene>
    <name evidence="5" type="ORF">EDB92DRAFT_2089000</name>
</gene>
<dbReference type="GO" id="GO:0005524">
    <property type="term" value="F:ATP binding"/>
    <property type="evidence" value="ECO:0007669"/>
    <property type="project" value="UniProtKB-KW"/>
</dbReference>
<evidence type="ECO:0000313" key="5">
    <source>
        <dbReference type="EMBL" id="KAH8989693.1"/>
    </source>
</evidence>
<feature type="region of interest" description="Disordered" evidence="3">
    <location>
        <begin position="235"/>
        <end position="258"/>
    </location>
</feature>
<evidence type="ECO:0000259" key="4">
    <source>
        <dbReference type="PROSITE" id="PS50011"/>
    </source>
</evidence>
<keyword evidence="6" id="KW-1185">Reference proteome</keyword>
<accession>A0AAD4LFH1</accession>
<name>A0AAD4LFH1_9AGAM</name>
<reference evidence="5" key="1">
    <citation type="submission" date="2022-01" db="EMBL/GenBank/DDBJ databases">
        <title>Comparative genomics reveals a dynamic genome evolution in the ectomycorrhizal milk-cap (Lactarius) mushrooms.</title>
        <authorList>
            <consortium name="DOE Joint Genome Institute"/>
            <person name="Lebreton A."/>
            <person name="Tang N."/>
            <person name="Kuo A."/>
            <person name="LaButti K."/>
            <person name="Drula E."/>
            <person name="Barry K."/>
            <person name="Clum A."/>
            <person name="Lipzen A."/>
            <person name="Mousain D."/>
            <person name="Ng V."/>
            <person name="Wang R."/>
            <person name="Wang X."/>
            <person name="Dai Y."/>
            <person name="Henrissat B."/>
            <person name="Grigoriev I.V."/>
            <person name="Guerin-Laguette A."/>
            <person name="Yu F."/>
            <person name="Martin F.M."/>
        </authorList>
    </citation>
    <scope>NUCLEOTIDE SEQUENCE</scope>
    <source>
        <strain evidence="5">QP</strain>
    </source>
</reference>
<proteinExistence type="predicted"/>
<dbReference type="Proteomes" id="UP001201163">
    <property type="component" value="Unassembled WGS sequence"/>
</dbReference>
<keyword evidence="1" id="KW-0547">Nucleotide-binding</keyword>
<keyword evidence="5" id="KW-0808">Transferase</keyword>
<dbReference type="SUPFAM" id="SSF56112">
    <property type="entry name" value="Protein kinase-like (PK-like)"/>
    <property type="match status" value="1"/>
</dbReference>
<dbReference type="PANTHER" id="PTHR24346:SF30">
    <property type="entry name" value="MATERNAL EMBRYONIC LEUCINE ZIPPER KINASE"/>
    <property type="match status" value="1"/>
</dbReference>
<dbReference type="PANTHER" id="PTHR24346">
    <property type="entry name" value="MAP/MICROTUBULE AFFINITY-REGULATING KINASE"/>
    <property type="match status" value="1"/>
</dbReference>
<evidence type="ECO:0000256" key="1">
    <source>
        <dbReference type="ARBA" id="ARBA00022741"/>
    </source>
</evidence>
<dbReference type="GO" id="GO:0004674">
    <property type="term" value="F:protein serine/threonine kinase activity"/>
    <property type="evidence" value="ECO:0007669"/>
    <property type="project" value="TreeGrafter"/>
</dbReference>
<evidence type="ECO:0000313" key="6">
    <source>
        <dbReference type="Proteomes" id="UP001201163"/>
    </source>
</evidence>
<dbReference type="GO" id="GO:0005737">
    <property type="term" value="C:cytoplasm"/>
    <property type="evidence" value="ECO:0007669"/>
    <property type="project" value="TreeGrafter"/>
</dbReference>
<dbReference type="Gene3D" id="1.10.510.10">
    <property type="entry name" value="Transferase(Phosphotransferase) domain 1"/>
    <property type="match status" value="1"/>
</dbReference>
<evidence type="ECO:0000256" key="3">
    <source>
        <dbReference type="SAM" id="MobiDB-lite"/>
    </source>
</evidence>
<dbReference type="SMART" id="SM00220">
    <property type="entry name" value="S_TKc"/>
    <property type="match status" value="1"/>
</dbReference>
<dbReference type="EMBL" id="JAKELL010000035">
    <property type="protein sequence ID" value="KAH8989693.1"/>
    <property type="molecule type" value="Genomic_DNA"/>
</dbReference>
<sequence length="366" mass="42372">MSQLPLDFLENPSGWHGEIAGPETWWAQKQVALEHAGYMLRSRYRPGWKPSWVGTNKDAFDSEDGQSQALRLCMDATRISDGRPVMLKRLLSKEGPYELQINRLFSTEPLSSDPRNRCAPLLDVIELPDEDPIMVHSLLRPFDNPPLQTYGEFITFFAQICEGVQFMHSNNVAHRDCTWQNIMLDPTNMYPDSFHPVALGRSKDFRHKVKWYSRTRRPTRYLLIDFGLSRRYDPATGPPLDDPIQGGDRSAPEHQDGKTRCNPFPTDVYYLGNLVRRHYMQIYKGFEFMEPLITDMVQEDAGKRPNMDEVVSRFSEIKSKLGTWKSRSRIARQHEVWPVAAWRSVSHWYRTVGYVVGRKAAIPEPN</sequence>
<organism evidence="5 6">
    <name type="scientific">Lactarius akahatsu</name>
    <dbReference type="NCBI Taxonomy" id="416441"/>
    <lineage>
        <taxon>Eukaryota</taxon>
        <taxon>Fungi</taxon>
        <taxon>Dikarya</taxon>
        <taxon>Basidiomycota</taxon>
        <taxon>Agaricomycotina</taxon>
        <taxon>Agaricomycetes</taxon>
        <taxon>Russulales</taxon>
        <taxon>Russulaceae</taxon>
        <taxon>Lactarius</taxon>
    </lineage>
</organism>
<comment type="caution">
    <text evidence="5">The sequence shown here is derived from an EMBL/GenBank/DDBJ whole genome shotgun (WGS) entry which is preliminary data.</text>
</comment>
<dbReference type="InterPro" id="IPR000719">
    <property type="entry name" value="Prot_kinase_dom"/>
</dbReference>
<keyword evidence="5" id="KW-0418">Kinase</keyword>
<dbReference type="InterPro" id="IPR011009">
    <property type="entry name" value="Kinase-like_dom_sf"/>
</dbReference>
<dbReference type="GO" id="GO:0035556">
    <property type="term" value="P:intracellular signal transduction"/>
    <property type="evidence" value="ECO:0007669"/>
    <property type="project" value="TreeGrafter"/>
</dbReference>
<protein>
    <submittedName>
        <fullName evidence="5">Kinase-like domain-containing protein</fullName>
    </submittedName>
</protein>
<feature type="domain" description="Protein kinase" evidence="4">
    <location>
        <begin position="25"/>
        <end position="366"/>
    </location>
</feature>
<keyword evidence="2" id="KW-0067">ATP-binding</keyword>
<dbReference type="AlphaFoldDB" id="A0AAD4LFH1"/>